<dbReference type="CDD" id="cd02968">
    <property type="entry name" value="SCO"/>
    <property type="match status" value="1"/>
</dbReference>
<dbReference type="Proteomes" id="UP000075260">
    <property type="component" value="Unassembled WGS sequence"/>
</dbReference>
<dbReference type="InterPro" id="IPR003782">
    <property type="entry name" value="SCO1/SenC"/>
</dbReference>
<evidence type="ECO:0000256" key="3">
    <source>
        <dbReference type="PIRSR" id="PIRSR603782-2"/>
    </source>
</evidence>
<dbReference type="PANTHER" id="PTHR12151">
    <property type="entry name" value="ELECTRON TRANSPORT PROTIN SCO1/SENC FAMILY MEMBER"/>
    <property type="match status" value="1"/>
</dbReference>
<evidence type="ECO:0000256" key="2">
    <source>
        <dbReference type="PIRSR" id="PIRSR603782-1"/>
    </source>
</evidence>
<dbReference type="InterPro" id="IPR036249">
    <property type="entry name" value="Thioredoxin-like_sf"/>
</dbReference>
<comment type="caution">
    <text evidence="4">The sequence shown here is derived from an EMBL/GenBank/DDBJ whole genome shotgun (WGS) entry which is preliminary data.</text>
</comment>
<sequence>MLMSTQLLRWGLYAICAIAPATYVLASEGVLSKPRTTARFAPTRGGFGASYFPNVPLRTHEGREVRLYDDLLKDKAVVITFMYTRCDGTCPGTTANLRKVQRELGDAVGRDVFMYSFTLKPVEDTPEALRAYAEAHDVGPGWLFLTGSPADLELVRRRFGFVDPDPDVDADRSSHVGVVLYGNVAHEQWAGCPCLSNPRVMLEQILWMIPEERRPLIGVEPHAPAEISQIPPIQP</sequence>
<dbReference type="Pfam" id="PF02630">
    <property type="entry name" value="SCO1-SenC"/>
    <property type="match status" value="1"/>
</dbReference>
<evidence type="ECO:0000256" key="1">
    <source>
        <dbReference type="ARBA" id="ARBA00010996"/>
    </source>
</evidence>
<comment type="similarity">
    <text evidence="1">Belongs to the SCO1/2 family.</text>
</comment>
<accession>A0A150QYH5</accession>
<keyword evidence="3" id="KW-1015">Disulfide bond</keyword>
<dbReference type="EMBL" id="JEMA01000217">
    <property type="protein sequence ID" value="KYF73060.1"/>
    <property type="molecule type" value="Genomic_DNA"/>
</dbReference>
<evidence type="ECO:0000313" key="5">
    <source>
        <dbReference type="Proteomes" id="UP000075260"/>
    </source>
</evidence>
<name>A0A150QYH5_SORCE</name>
<feature type="disulfide bond" description="Redox-active" evidence="3">
    <location>
        <begin position="86"/>
        <end position="90"/>
    </location>
</feature>
<gene>
    <name evidence="4" type="ORF">BE15_22675</name>
</gene>
<proteinExistence type="inferred from homology"/>
<feature type="binding site" evidence="2">
    <location>
        <position position="86"/>
    </location>
    <ligand>
        <name>Cu cation</name>
        <dbReference type="ChEBI" id="CHEBI:23378"/>
    </ligand>
</feature>
<keyword evidence="2" id="KW-0186">Copper</keyword>
<dbReference type="SUPFAM" id="SSF52833">
    <property type="entry name" value="Thioredoxin-like"/>
    <property type="match status" value="1"/>
</dbReference>
<keyword evidence="2" id="KW-0479">Metal-binding</keyword>
<evidence type="ECO:0008006" key="6">
    <source>
        <dbReference type="Google" id="ProtNLM"/>
    </source>
</evidence>
<protein>
    <recommendedName>
        <fullName evidence="6">SCO family protein</fullName>
    </recommendedName>
</protein>
<dbReference type="PANTHER" id="PTHR12151:SF5">
    <property type="entry name" value="AT19154P"/>
    <property type="match status" value="1"/>
</dbReference>
<reference evidence="4 5" key="1">
    <citation type="submission" date="2014-02" db="EMBL/GenBank/DDBJ databases">
        <title>The small core and large imbalanced accessory genome model reveals a collaborative survival strategy of Sorangium cellulosum strains in nature.</title>
        <authorList>
            <person name="Han K."/>
            <person name="Peng R."/>
            <person name="Blom J."/>
            <person name="Li Y.-Z."/>
        </authorList>
    </citation>
    <scope>NUCLEOTIDE SEQUENCE [LARGE SCALE GENOMIC DNA]</scope>
    <source>
        <strain evidence="4 5">So0008-312</strain>
    </source>
</reference>
<dbReference type="AlphaFoldDB" id="A0A150QYH5"/>
<dbReference type="Gene3D" id="3.40.30.10">
    <property type="entry name" value="Glutaredoxin"/>
    <property type="match status" value="1"/>
</dbReference>
<evidence type="ECO:0000313" key="4">
    <source>
        <dbReference type="EMBL" id="KYF73060.1"/>
    </source>
</evidence>
<feature type="binding site" evidence="2">
    <location>
        <position position="90"/>
    </location>
    <ligand>
        <name>Cu cation</name>
        <dbReference type="ChEBI" id="CHEBI:23378"/>
    </ligand>
</feature>
<dbReference type="RefSeq" id="WP_061605944.1">
    <property type="nucleotide sequence ID" value="NZ_JEMA01000217.1"/>
</dbReference>
<organism evidence="4 5">
    <name type="scientific">Sorangium cellulosum</name>
    <name type="common">Polyangium cellulosum</name>
    <dbReference type="NCBI Taxonomy" id="56"/>
    <lineage>
        <taxon>Bacteria</taxon>
        <taxon>Pseudomonadati</taxon>
        <taxon>Myxococcota</taxon>
        <taxon>Polyangia</taxon>
        <taxon>Polyangiales</taxon>
        <taxon>Polyangiaceae</taxon>
        <taxon>Sorangium</taxon>
    </lineage>
</organism>
<dbReference type="GO" id="GO:0046872">
    <property type="term" value="F:metal ion binding"/>
    <property type="evidence" value="ECO:0007669"/>
    <property type="project" value="UniProtKB-KW"/>
</dbReference>